<proteinExistence type="inferred from homology"/>
<dbReference type="Pfam" id="PF00510">
    <property type="entry name" value="COX3"/>
    <property type="match status" value="1"/>
</dbReference>
<dbReference type="GO" id="GO:0019646">
    <property type="term" value="P:aerobic electron transport chain"/>
    <property type="evidence" value="ECO:0007669"/>
    <property type="project" value="InterPro"/>
</dbReference>
<evidence type="ECO:0000256" key="8">
    <source>
        <dbReference type="ARBA" id="ARBA00023136"/>
    </source>
</evidence>
<dbReference type="PROSITE" id="PS50253">
    <property type="entry name" value="COX3"/>
    <property type="match status" value="1"/>
</dbReference>
<comment type="caution">
    <text evidence="15">The sequence shown here is derived from an EMBL/GenBank/DDBJ whole genome shotgun (WGS) entry which is preliminary data.</text>
</comment>
<evidence type="ECO:0000256" key="1">
    <source>
        <dbReference type="ARBA" id="ARBA00004651"/>
    </source>
</evidence>
<dbReference type="RefSeq" id="WP_102916356.1">
    <property type="nucleotide sequence ID" value="NZ_JACHJF010000004.1"/>
</dbReference>
<feature type="transmembrane region" description="Helical" evidence="13">
    <location>
        <begin position="186"/>
        <end position="205"/>
    </location>
</feature>
<evidence type="ECO:0000256" key="13">
    <source>
        <dbReference type="SAM" id="Phobius"/>
    </source>
</evidence>
<feature type="transmembrane region" description="Helical" evidence="13">
    <location>
        <begin position="70"/>
        <end position="90"/>
    </location>
</feature>
<evidence type="ECO:0000313" key="15">
    <source>
        <dbReference type="EMBL" id="PNE35030.1"/>
    </source>
</evidence>
<evidence type="ECO:0000256" key="9">
    <source>
        <dbReference type="ARBA" id="ARBA00031400"/>
    </source>
</evidence>
<keyword evidence="5 12" id="KW-0812">Transmembrane</keyword>
<dbReference type="InterPro" id="IPR035973">
    <property type="entry name" value="Cyt_c_oxidase_su3-like_sf"/>
</dbReference>
<comment type="catalytic activity">
    <reaction evidence="11">
        <text>4 Fe(II)-[cytochrome c] + O2 + 8 H(+)(in) = 4 Fe(III)-[cytochrome c] + 2 H2O + 4 H(+)(out)</text>
        <dbReference type="Rhea" id="RHEA:11436"/>
        <dbReference type="Rhea" id="RHEA-COMP:10350"/>
        <dbReference type="Rhea" id="RHEA-COMP:14399"/>
        <dbReference type="ChEBI" id="CHEBI:15377"/>
        <dbReference type="ChEBI" id="CHEBI:15378"/>
        <dbReference type="ChEBI" id="CHEBI:15379"/>
        <dbReference type="ChEBI" id="CHEBI:29033"/>
        <dbReference type="ChEBI" id="CHEBI:29034"/>
        <dbReference type="EC" id="7.1.1.9"/>
    </reaction>
</comment>
<evidence type="ECO:0000256" key="2">
    <source>
        <dbReference type="ARBA" id="ARBA00010581"/>
    </source>
</evidence>
<organism evidence="15 16">
    <name type="scientific">Streptomyces eurocidicus</name>
    <name type="common">Streptoverticillium eurocidicus</name>
    <dbReference type="NCBI Taxonomy" id="66423"/>
    <lineage>
        <taxon>Bacteria</taxon>
        <taxon>Bacillati</taxon>
        <taxon>Actinomycetota</taxon>
        <taxon>Actinomycetes</taxon>
        <taxon>Kitasatosporales</taxon>
        <taxon>Streptomycetaceae</taxon>
        <taxon>Streptomyces</taxon>
    </lineage>
</organism>
<dbReference type="InterPro" id="IPR024791">
    <property type="entry name" value="Cyt_c/ubiquinol_Oxase_su3"/>
</dbReference>
<comment type="subcellular location">
    <subcellularLocation>
        <location evidence="1 12">Cell membrane</location>
        <topology evidence="1 12">Multi-pass membrane protein</topology>
    </subcellularLocation>
</comment>
<evidence type="ECO:0000313" key="16">
    <source>
        <dbReference type="Proteomes" id="UP000235945"/>
    </source>
</evidence>
<evidence type="ECO:0000256" key="4">
    <source>
        <dbReference type="ARBA" id="ARBA00022475"/>
    </source>
</evidence>
<comment type="similarity">
    <text evidence="2 12">Belongs to the cytochrome c oxidase subunit 3 family.</text>
</comment>
<dbReference type="SUPFAM" id="SSF81452">
    <property type="entry name" value="Cytochrome c oxidase subunit III-like"/>
    <property type="match status" value="1"/>
</dbReference>
<protein>
    <recommendedName>
        <fullName evidence="3">cytochrome-c oxidase</fullName>
        <ecNumber evidence="3">7.1.1.9</ecNumber>
    </recommendedName>
    <alternativeName>
        <fullName evidence="9">Cytochrome aa3 subunit 3</fullName>
    </alternativeName>
    <alternativeName>
        <fullName evidence="10">Cytochrome c oxidase polypeptide III</fullName>
    </alternativeName>
</protein>
<keyword evidence="16" id="KW-1185">Reference proteome</keyword>
<dbReference type="InterPro" id="IPR000298">
    <property type="entry name" value="Cyt_c_oxidase-like_su3"/>
</dbReference>
<dbReference type="FunFam" id="1.20.120.80:FF:000001">
    <property type="entry name" value="Cytochrome (Ubi)quinol oxidase subunit III"/>
    <property type="match status" value="1"/>
</dbReference>
<dbReference type="OrthoDB" id="9810850at2"/>
<keyword evidence="6" id="KW-1278">Translocase</keyword>
<evidence type="ECO:0000256" key="5">
    <source>
        <dbReference type="ARBA" id="ARBA00022692"/>
    </source>
</evidence>
<dbReference type="GO" id="GO:0005886">
    <property type="term" value="C:plasma membrane"/>
    <property type="evidence" value="ECO:0007669"/>
    <property type="project" value="UniProtKB-SubCell"/>
</dbReference>
<dbReference type="AlphaFoldDB" id="A0A2N8P1Y6"/>
<reference evidence="16" key="1">
    <citation type="submission" date="2015-07" db="EMBL/GenBank/DDBJ databases">
        <authorList>
            <person name="Graham D.E."/>
            <person name="Giannone R.J."/>
            <person name="Gulvik C.A."/>
            <person name="Hettich R.L."/>
            <person name="Klingeman D.M."/>
            <person name="Mahan K.M."/>
            <person name="Parry R.J."/>
            <person name="Spain J.C."/>
        </authorList>
    </citation>
    <scope>NUCLEOTIDE SEQUENCE [LARGE SCALE GENOMIC DNA]</scope>
    <source>
        <strain evidence="16">ATCC 27428</strain>
    </source>
</reference>
<evidence type="ECO:0000256" key="10">
    <source>
        <dbReference type="ARBA" id="ARBA00031625"/>
    </source>
</evidence>
<name>A0A2N8P1Y6_STREU</name>
<feature type="transmembrane region" description="Helical" evidence="13">
    <location>
        <begin position="102"/>
        <end position="120"/>
    </location>
</feature>
<evidence type="ECO:0000256" key="3">
    <source>
        <dbReference type="ARBA" id="ARBA00012949"/>
    </source>
</evidence>
<dbReference type="InterPro" id="IPR013833">
    <property type="entry name" value="Cyt_c_oxidase_su3_a-hlx"/>
</dbReference>
<dbReference type="Gene3D" id="1.20.120.80">
    <property type="entry name" value="Cytochrome c oxidase, subunit III, four-helix bundle"/>
    <property type="match status" value="1"/>
</dbReference>
<accession>A0A2N8P1Y6</accession>
<keyword evidence="8 13" id="KW-0472">Membrane</keyword>
<dbReference type="GO" id="GO:0004129">
    <property type="term" value="F:cytochrome-c oxidase activity"/>
    <property type="evidence" value="ECO:0007669"/>
    <property type="project" value="UniProtKB-EC"/>
</dbReference>
<feature type="transmembrane region" description="Helical" evidence="13">
    <location>
        <begin position="140"/>
        <end position="165"/>
    </location>
</feature>
<keyword evidence="7 13" id="KW-1133">Transmembrane helix</keyword>
<evidence type="ECO:0000256" key="11">
    <source>
        <dbReference type="ARBA" id="ARBA00047816"/>
    </source>
</evidence>
<dbReference type="Proteomes" id="UP000235945">
    <property type="component" value="Unassembled WGS sequence"/>
</dbReference>
<dbReference type="PANTHER" id="PTHR11403">
    <property type="entry name" value="CYTOCHROME C OXIDASE SUBUNIT III"/>
    <property type="match status" value="1"/>
</dbReference>
<evidence type="ECO:0000256" key="7">
    <source>
        <dbReference type="ARBA" id="ARBA00022989"/>
    </source>
</evidence>
<keyword evidence="4" id="KW-1003">Cell membrane</keyword>
<evidence type="ECO:0000259" key="14">
    <source>
        <dbReference type="PROSITE" id="PS50253"/>
    </source>
</evidence>
<dbReference type="EC" id="7.1.1.9" evidence="3"/>
<gene>
    <name evidence="15" type="ORF">AF335_01060</name>
</gene>
<sequence>MSVVATATAVDTGHAHPSVNRPNLTSVGTIIWLSSELMFFAALFAMYFTLRSVMGAEHWKEMASALNLPFSATNTTILVLSSLTCQLGVFAAERGDVKKLRLWFVITFVMGAFFIGGQVFEYTDLVKKDGLSLSSDPYGSVFYLTTGFHGLHVTGGLIAFLLVLGRTYAAKRFTHHQATAAIVVSYYWHFVDVVWIGLFATIYLIK</sequence>
<feature type="domain" description="Heme-copper oxidase subunit III family profile" evidence="14">
    <location>
        <begin position="1"/>
        <end position="206"/>
    </location>
</feature>
<dbReference type="PANTHER" id="PTHR11403:SF2">
    <property type="entry name" value="CYTOCHROME BO(3) UBIQUINOL OXIDASE SUBUNIT 3"/>
    <property type="match status" value="1"/>
</dbReference>
<dbReference type="EMBL" id="LGUI01000001">
    <property type="protein sequence ID" value="PNE35030.1"/>
    <property type="molecule type" value="Genomic_DNA"/>
</dbReference>
<evidence type="ECO:0000256" key="12">
    <source>
        <dbReference type="RuleBase" id="RU003376"/>
    </source>
</evidence>
<feature type="transmembrane region" description="Helical" evidence="13">
    <location>
        <begin position="30"/>
        <end position="50"/>
    </location>
</feature>
<evidence type="ECO:0000256" key="6">
    <source>
        <dbReference type="ARBA" id="ARBA00022967"/>
    </source>
</evidence>
<dbReference type="CDD" id="cd00386">
    <property type="entry name" value="Heme_Cu_Oxidase_III_like"/>
    <property type="match status" value="1"/>
</dbReference>